<dbReference type="SUPFAM" id="SSF51120">
    <property type="entry name" value="beta-Roll"/>
    <property type="match status" value="1"/>
</dbReference>
<dbReference type="InterPro" id="IPR008258">
    <property type="entry name" value="Transglycosylase_SLT_dom_1"/>
</dbReference>
<organism evidence="3">
    <name type="scientific">Hydrogenobacter sp</name>
    <dbReference type="NCBI Taxonomy" id="2152829"/>
    <lineage>
        <taxon>Bacteria</taxon>
        <taxon>Pseudomonadati</taxon>
        <taxon>Aquificota</taxon>
        <taxon>Aquificia</taxon>
        <taxon>Aquificales</taxon>
        <taxon>Aquificaceae</taxon>
        <taxon>Hydrogenobacter</taxon>
    </lineage>
</organism>
<gene>
    <name evidence="3" type="ORF">ENO47_05965</name>
</gene>
<dbReference type="PANTHER" id="PTHR39431">
    <property type="entry name" value="FRPA/C-RELATED PROTEIN"/>
    <property type="match status" value="1"/>
</dbReference>
<evidence type="ECO:0000259" key="2">
    <source>
        <dbReference type="PROSITE" id="PS51782"/>
    </source>
</evidence>
<dbReference type="GO" id="GO:0005509">
    <property type="term" value="F:calcium ion binding"/>
    <property type="evidence" value="ECO:0007669"/>
    <property type="project" value="InterPro"/>
</dbReference>
<dbReference type="InterPro" id="IPR036779">
    <property type="entry name" value="LysM_dom_sf"/>
</dbReference>
<evidence type="ECO:0000313" key="3">
    <source>
        <dbReference type="EMBL" id="HEW46195.1"/>
    </source>
</evidence>
<dbReference type="InterPro" id="IPR023346">
    <property type="entry name" value="Lysozyme-like_dom_sf"/>
</dbReference>
<dbReference type="InterPro" id="IPR001387">
    <property type="entry name" value="Cro/C1-type_HTH"/>
</dbReference>
<dbReference type="PROSITE" id="PS51782">
    <property type="entry name" value="LYSM"/>
    <property type="match status" value="1"/>
</dbReference>
<sequence>MGTYFYDPIDKSPGRLAGNSRKWGDAPPEVKEKVKEIIVEKAKYYGLDERDTAYLLAIAHVESGFNPDAAAKTTSAAGIGQLIDSKWKKYGNGDRFDANANIDAMIKLYLDLKNKVEKYGLSDEYIYKLYHDGEGSIKPDGSIIPKYDHGGLDLSKEKVMPLVEKYYALLSQNESSFSSTTPHTHTVQPGDTLSKIAKRYNVSVEDLLRANPWIKNPDYIQVGWKIKIPGYAEKVRRNLREGTRRIDPLVIDLDGDGIELVDIKESTAMFDLSGSGFANRVGWVSSDDGFLVLDKNNDNRIKDISEMFGNATQSGFAMLSLYDTNRDGRIDAFDDVFKNLKVWQDRDGDGRTDERELKNLAELGIKAINLNTTHTNINQGGNQITEIGSVEKEDGTETQAGNVNFELDRLYSYYNREVILNPEIVGLPWVKGYGFMPDLPIAMSMDETLLQMVKDAVEETDLAKLKEKFEKIIFRWAGVENIREEELGISWAILSGNDRENRFLHFDGGITLSYEQVGAIIKFVGATPEEVRDGIRHRSGRFLLEAWNTMFQGLFTRFVVDAGLLEDILPAYYDFFTDRIILAEEFDTGAFRTQIKQMFLSDDPNQSVLATLSLLVLKEVNALDSVVDFYADENIFFKLLSSPYAQFIIPKLISGTQGNDWLYGTDGNDVIVGKEGDDNLYGLRYNFTQRRLWV</sequence>
<proteinExistence type="predicted"/>
<dbReference type="InterPro" id="IPR001343">
    <property type="entry name" value="Hemolysn_Ca-bd"/>
</dbReference>
<evidence type="ECO:0000259" key="1">
    <source>
        <dbReference type="PROSITE" id="PS50943"/>
    </source>
</evidence>
<dbReference type="CDD" id="cd00118">
    <property type="entry name" value="LysM"/>
    <property type="match status" value="1"/>
</dbReference>
<feature type="domain" description="HTH cro/C1-type" evidence="1">
    <location>
        <begin position="191"/>
        <end position="207"/>
    </location>
</feature>
<dbReference type="AlphaFoldDB" id="A0A7C2VG57"/>
<dbReference type="Pfam" id="PF01464">
    <property type="entry name" value="SLT"/>
    <property type="match status" value="1"/>
</dbReference>
<dbReference type="Gene3D" id="2.150.10.10">
    <property type="entry name" value="Serralysin-like metalloprotease, C-terminal"/>
    <property type="match status" value="1"/>
</dbReference>
<dbReference type="PANTHER" id="PTHR39431:SF1">
    <property type="entry name" value="FRPA_C-RELATED PROTEIN"/>
    <property type="match status" value="1"/>
</dbReference>
<protein>
    <submittedName>
        <fullName evidence="3">LysM peptidoglycan-binding domain-containing protein</fullName>
    </submittedName>
</protein>
<comment type="caution">
    <text evidence="3">The sequence shown here is derived from an EMBL/GenBank/DDBJ whole genome shotgun (WGS) entry which is preliminary data.</text>
</comment>
<dbReference type="InterPro" id="IPR011049">
    <property type="entry name" value="Serralysin-like_metalloprot_C"/>
</dbReference>
<accession>A0A7C2VG57</accession>
<dbReference type="EMBL" id="DSFP01000051">
    <property type="protein sequence ID" value="HEW46195.1"/>
    <property type="molecule type" value="Genomic_DNA"/>
</dbReference>
<dbReference type="Gene3D" id="1.10.530.10">
    <property type="match status" value="1"/>
</dbReference>
<dbReference type="SUPFAM" id="SSF53955">
    <property type="entry name" value="Lysozyme-like"/>
    <property type="match status" value="1"/>
</dbReference>
<dbReference type="Pfam" id="PF01476">
    <property type="entry name" value="LysM"/>
    <property type="match status" value="1"/>
</dbReference>
<dbReference type="InterPro" id="IPR018392">
    <property type="entry name" value="LysM"/>
</dbReference>
<feature type="domain" description="LysM" evidence="2">
    <location>
        <begin position="183"/>
        <end position="228"/>
    </location>
</feature>
<dbReference type="Pfam" id="PF00353">
    <property type="entry name" value="HemolysinCabind"/>
    <property type="match status" value="1"/>
</dbReference>
<reference evidence="3" key="1">
    <citation type="journal article" date="2020" name="mSystems">
        <title>Genome- and Community-Level Interaction Insights into Carbon Utilization and Element Cycling Functions of Hydrothermarchaeota in Hydrothermal Sediment.</title>
        <authorList>
            <person name="Zhou Z."/>
            <person name="Liu Y."/>
            <person name="Xu W."/>
            <person name="Pan J."/>
            <person name="Luo Z.H."/>
            <person name="Li M."/>
        </authorList>
    </citation>
    <scope>NUCLEOTIDE SEQUENCE [LARGE SCALE GENOMIC DNA]</scope>
    <source>
        <strain evidence="3">SpSt-132</strain>
    </source>
</reference>
<dbReference type="Gene3D" id="3.10.350.10">
    <property type="entry name" value="LysM domain"/>
    <property type="match status" value="1"/>
</dbReference>
<dbReference type="CDD" id="cd00442">
    <property type="entry name" value="Lyz-like"/>
    <property type="match status" value="1"/>
</dbReference>
<dbReference type="SMART" id="SM00257">
    <property type="entry name" value="LysM"/>
    <property type="match status" value="1"/>
</dbReference>
<name>A0A7C2VG57_9AQUI</name>
<dbReference type="PROSITE" id="PS50943">
    <property type="entry name" value="HTH_CROC1"/>
    <property type="match status" value="1"/>
</dbReference>
<dbReference type="SUPFAM" id="SSF54106">
    <property type="entry name" value="LysM domain"/>
    <property type="match status" value="1"/>
</dbReference>